<accession>A0A2G8XYD1</accession>
<protein>
    <submittedName>
        <fullName evidence="2">Uncharacterized protein</fullName>
    </submittedName>
</protein>
<dbReference type="EMBL" id="AGQR02002096">
    <property type="protein sequence ID" value="PIM00028.1"/>
    <property type="molecule type" value="Genomic_DNA"/>
</dbReference>
<proteinExistence type="predicted"/>
<evidence type="ECO:0000256" key="1">
    <source>
        <dbReference type="SAM" id="MobiDB-lite"/>
    </source>
</evidence>
<gene>
    <name evidence="2" type="ORF">TGCOUG_212960A</name>
</gene>
<feature type="region of interest" description="Disordered" evidence="1">
    <location>
        <begin position="1"/>
        <end position="35"/>
    </location>
</feature>
<sequence length="47" mass="4995">MQVSSDSRAVEAGAVQSEDRQSADSLEESETPLPSVGLLLQVIAEHK</sequence>
<dbReference type="AlphaFoldDB" id="A0A2G8XYD1"/>
<evidence type="ECO:0000313" key="2">
    <source>
        <dbReference type="EMBL" id="PIM00028.1"/>
    </source>
</evidence>
<comment type="caution">
    <text evidence="2">The sequence shown here is derived from an EMBL/GenBank/DDBJ whole genome shotgun (WGS) entry which is preliminary data.</text>
</comment>
<evidence type="ECO:0000313" key="3">
    <source>
        <dbReference type="Proteomes" id="UP000236343"/>
    </source>
</evidence>
<dbReference type="VEuPathDB" id="ToxoDB:TGCOUG_212960A"/>
<organism evidence="2 3">
    <name type="scientific">Toxoplasma gondii COUG</name>
    <dbReference type="NCBI Taxonomy" id="1074873"/>
    <lineage>
        <taxon>Eukaryota</taxon>
        <taxon>Sar</taxon>
        <taxon>Alveolata</taxon>
        <taxon>Apicomplexa</taxon>
        <taxon>Conoidasida</taxon>
        <taxon>Coccidia</taxon>
        <taxon>Eucoccidiorida</taxon>
        <taxon>Eimeriorina</taxon>
        <taxon>Sarcocystidae</taxon>
        <taxon>Toxoplasma</taxon>
    </lineage>
</organism>
<reference evidence="2 3" key="1">
    <citation type="journal article" date="2016" name="Nat. Commun.">
        <title>Local admixture of amplified and diversified secreted pathogenesis determinants shapes mosaic Toxoplasma gondii genomes.</title>
        <authorList>
            <person name="Lorenzi H."/>
            <person name="Khan A."/>
            <person name="Behnke M.S."/>
            <person name="Namasivayam S."/>
            <person name="Swapna L.S."/>
            <person name="Hadjithomas M."/>
            <person name="Karamycheva S."/>
            <person name="Pinney D."/>
            <person name="Brunk B.P."/>
            <person name="Ajioka J.W."/>
            <person name="Ajzenberg D."/>
            <person name="Boothroyd J.C."/>
            <person name="Boyle J.P."/>
            <person name="Darde M.L."/>
            <person name="Diaz-Miranda M.A."/>
            <person name="Dubey J.P."/>
            <person name="Fritz H.M."/>
            <person name="Gennari S.M."/>
            <person name="Gregory B.D."/>
            <person name="Kim K."/>
            <person name="Saeij J.P."/>
            <person name="Su C."/>
            <person name="White M.W."/>
            <person name="Zhu X.Q."/>
            <person name="Howe D.K."/>
            <person name="Rosenthal B.M."/>
            <person name="Grigg M.E."/>
            <person name="Parkinson J."/>
            <person name="Liu L."/>
            <person name="Kissinger J.C."/>
            <person name="Roos D.S."/>
            <person name="Sibley L.D."/>
        </authorList>
    </citation>
    <scope>NUCLEOTIDE SEQUENCE [LARGE SCALE GENOMIC DNA]</scope>
    <source>
        <strain evidence="2 3">COUG</strain>
    </source>
</reference>
<name>A0A2G8XYD1_TOXGO</name>
<dbReference type="Proteomes" id="UP000236343">
    <property type="component" value="Unassembled WGS sequence"/>
</dbReference>
<feature type="non-terminal residue" evidence="2">
    <location>
        <position position="47"/>
    </location>
</feature>